<reference evidence="8 9" key="1">
    <citation type="submission" date="2019-10" db="EMBL/GenBank/DDBJ databases">
        <title>Glycomyces albidus sp. nov., a novel actinomycete isolated from rhizosphere soil of wheat (Triticum aestivum L.).</title>
        <authorList>
            <person name="Qian L."/>
        </authorList>
    </citation>
    <scope>NUCLEOTIDE SEQUENCE [LARGE SCALE GENOMIC DNA]</scope>
    <source>
        <strain evidence="8 9">NEAU-7082</strain>
    </source>
</reference>
<dbReference type="Pfam" id="PF01061">
    <property type="entry name" value="ABC2_membrane"/>
    <property type="match status" value="1"/>
</dbReference>
<evidence type="ECO:0000256" key="1">
    <source>
        <dbReference type="ARBA" id="ARBA00004141"/>
    </source>
</evidence>
<dbReference type="GO" id="GO:0140359">
    <property type="term" value="F:ABC-type transporter activity"/>
    <property type="evidence" value="ECO:0007669"/>
    <property type="project" value="InterPro"/>
</dbReference>
<keyword evidence="6" id="KW-0813">Transport</keyword>
<feature type="domain" description="ABC transmembrane type-2" evidence="7">
    <location>
        <begin position="35"/>
        <end position="274"/>
    </location>
</feature>
<evidence type="ECO:0000256" key="3">
    <source>
        <dbReference type="ARBA" id="ARBA00022989"/>
    </source>
</evidence>
<comment type="subcellular location">
    <subcellularLocation>
        <location evidence="6">Cell membrane</location>
        <topology evidence="6">Multi-pass membrane protein</topology>
    </subcellularLocation>
    <subcellularLocation>
        <location evidence="1">Membrane</location>
        <topology evidence="1">Multi-pass membrane protein</topology>
    </subcellularLocation>
</comment>
<name>A0A6L5GB44_9ACTN</name>
<keyword evidence="2 6" id="KW-0812">Transmembrane</keyword>
<keyword evidence="4 6" id="KW-0472">Membrane</keyword>
<evidence type="ECO:0000256" key="2">
    <source>
        <dbReference type="ARBA" id="ARBA00022692"/>
    </source>
</evidence>
<organism evidence="8 9">
    <name type="scientific">Glycomyces albidus</name>
    <dbReference type="NCBI Taxonomy" id="2656774"/>
    <lineage>
        <taxon>Bacteria</taxon>
        <taxon>Bacillati</taxon>
        <taxon>Actinomycetota</taxon>
        <taxon>Actinomycetes</taxon>
        <taxon>Glycomycetales</taxon>
        <taxon>Glycomycetaceae</taxon>
        <taxon>Glycomyces</taxon>
    </lineage>
</organism>
<proteinExistence type="inferred from homology"/>
<dbReference type="PANTHER" id="PTHR43229">
    <property type="entry name" value="NODULATION PROTEIN J"/>
    <property type="match status" value="1"/>
</dbReference>
<dbReference type="Proteomes" id="UP000477750">
    <property type="component" value="Unassembled WGS sequence"/>
</dbReference>
<dbReference type="GO" id="GO:0043190">
    <property type="term" value="C:ATP-binding cassette (ABC) transporter complex"/>
    <property type="evidence" value="ECO:0007669"/>
    <property type="project" value="InterPro"/>
</dbReference>
<feature type="transmembrane region" description="Helical" evidence="6">
    <location>
        <begin position="71"/>
        <end position="88"/>
    </location>
</feature>
<dbReference type="PIRSF" id="PIRSF006648">
    <property type="entry name" value="DrrB"/>
    <property type="match status" value="1"/>
</dbReference>
<dbReference type="InterPro" id="IPR047817">
    <property type="entry name" value="ABC2_TM_bact-type"/>
</dbReference>
<feature type="transmembrane region" description="Helical" evidence="6">
    <location>
        <begin position="154"/>
        <end position="175"/>
    </location>
</feature>
<evidence type="ECO:0000256" key="5">
    <source>
        <dbReference type="ARBA" id="ARBA00023251"/>
    </source>
</evidence>
<keyword evidence="9" id="KW-1185">Reference proteome</keyword>
<feature type="transmembrane region" description="Helical" evidence="6">
    <location>
        <begin position="249"/>
        <end position="268"/>
    </location>
</feature>
<keyword evidence="6" id="KW-1003">Cell membrane</keyword>
<dbReference type="PROSITE" id="PS51012">
    <property type="entry name" value="ABC_TM2"/>
    <property type="match status" value="1"/>
</dbReference>
<evidence type="ECO:0000259" key="7">
    <source>
        <dbReference type="PROSITE" id="PS51012"/>
    </source>
</evidence>
<evidence type="ECO:0000256" key="4">
    <source>
        <dbReference type="ARBA" id="ARBA00023136"/>
    </source>
</evidence>
<comment type="caution">
    <text evidence="8">The sequence shown here is derived from an EMBL/GenBank/DDBJ whole genome shotgun (WGS) entry which is preliminary data.</text>
</comment>
<feature type="transmembrane region" description="Helical" evidence="6">
    <location>
        <begin position="187"/>
        <end position="206"/>
    </location>
</feature>
<feature type="transmembrane region" description="Helical" evidence="6">
    <location>
        <begin position="126"/>
        <end position="148"/>
    </location>
</feature>
<dbReference type="RefSeq" id="WP_153026041.1">
    <property type="nucleotide sequence ID" value="NZ_WIAO01000018.1"/>
</dbReference>
<evidence type="ECO:0000256" key="6">
    <source>
        <dbReference type="RuleBase" id="RU361157"/>
    </source>
</evidence>
<dbReference type="GO" id="GO:0046677">
    <property type="term" value="P:response to antibiotic"/>
    <property type="evidence" value="ECO:0007669"/>
    <property type="project" value="UniProtKB-KW"/>
</dbReference>
<evidence type="ECO:0000313" key="8">
    <source>
        <dbReference type="EMBL" id="MQM26889.1"/>
    </source>
</evidence>
<dbReference type="InterPro" id="IPR051784">
    <property type="entry name" value="Nod_factor_ABC_transporter"/>
</dbReference>
<dbReference type="AlphaFoldDB" id="A0A6L5GB44"/>
<comment type="similarity">
    <text evidence="6">Belongs to the ABC-2 integral membrane protein family.</text>
</comment>
<keyword evidence="3 6" id="KW-1133">Transmembrane helix</keyword>
<dbReference type="InterPro" id="IPR013525">
    <property type="entry name" value="ABC2_TM"/>
</dbReference>
<dbReference type="EMBL" id="WIAO01000018">
    <property type="protein sequence ID" value="MQM26889.1"/>
    <property type="molecule type" value="Genomic_DNA"/>
</dbReference>
<feature type="transmembrane region" description="Helical" evidence="6">
    <location>
        <begin position="35"/>
        <end position="59"/>
    </location>
</feature>
<dbReference type="PANTHER" id="PTHR43229:SF2">
    <property type="entry name" value="NODULATION PROTEIN J"/>
    <property type="match status" value="1"/>
</dbReference>
<protein>
    <recommendedName>
        <fullName evidence="6">Transport permease protein</fullName>
    </recommendedName>
</protein>
<dbReference type="InterPro" id="IPR000412">
    <property type="entry name" value="ABC_2_transport"/>
</dbReference>
<sequence length="274" mass="29078">MTAIAAPTNPSTGRLFTDTAVITRRNLRHTLRIPGVLPLSAVMPVIFILMFTYVFGGAVTGSLPPGAEDEYVNWLIPGLIAQFALFSGENTAAGMADDLQRGSVDRFRSLPMARLAVPAGRTIADLVRAVFTILVMLGVGALIGFRWQTSALEVLAAIGLALAFAFSIAWMMVTLGLLIRSAEAVQAAVYMLVFPLGFTSAVFVPVETMPAWLQTFAAHQPVTVVANALRGLMLGPDALPGGHTVGGDVLWTLGWSAGLILLFAPLAVRAYKRA</sequence>
<evidence type="ECO:0000313" key="9">
    <source>
        <dbReference type="Proteomes" id="UP000477750"/>
    </source>
</evidence>
<gene>
    <name evidence="8" type="ORF">GFD30_15105</name>
</gene>
<keyword evidence="5" id="KW-0046">Antibiotic resistance</keyword>
<accession>A0A6L5GB44</accession>